<dbReference type="PROSITE" id="PS00211">
    <property type="entry name" value="ABC_TRANSPORTER_1"/>
    <property type="match status" value="1"/>
</dbReference>
<dbReference type="Gene3D" id="2.40.50.100">
    <property type="match status" value="1"/>
</dbReference>
<dbReference type="Pfam" id="PF00005">
    <property type="entry name" value="ABC_tran"/>
    <property type="match status" value="1"/>
</dbReference>
<sequence length="377" mass="42254">MTKLTLKNLSKTYVLGEMCTIKNIDLEIKSGELIVFIGPSGCGKTTLLRLIAGLEPLTDGEMWFDEILMNQVVPAKRKIGMVFQNYALYPHMTVFENLSFGLKQKGINKKLIKHRVEKTAEKLEISHILAEKPDKLSGGQQQRVAIGRCIVQRPQLFLLDEPLSNLDAALRSKTRQEIKQLHRSLGTTMIYVTHDQHEAMTLGDRIAVFAPLSASNECNLQQVGSPLDLYNKPCNKFVAQFLGQPKINFLAAIVATTSDSSISATLSCSEQNITLPSCSVVAGQQIELAFRPEHIAFSLDPELTNTDKYIELQAQLSSYEQLGSECILHFDYADTQITAKVQKQFDEQELQPALWNLYVETKYCHVFDKVTGDRVSL</sequence>
<dbReference type="STRING" id="1328313.DS2_01973"/>
<dbReference type="FunFam" id="3.40.50.300:FF:000042">
    <property type="entry name" value="Maltose/maltodextrin ABC transporter, ATP-binding protein"/>
    <property type="match status" value="1"/>
</dbReference>
<keyword evidence="5" id="KW-1278">Translocase</keyword>
<evidence type="ECO:0000256" key="6">
    <source>
        <dbReference type="ARBA" id="ARBA00023136"/>
    </source>
</evidence>
<dbReference type="InterPro" id="IPR027417">
    <property type="entry name" value="P-loop_NTPase"/>
</dbReference>
<dbReference type="SUPFAM" id="SSF52540">
    <property type="entry name" value="P-loop containing nucleoside triphosphate hydrolases"/>
    <property type="match status" value="1"/>
</dbReference>
<evidence type="ECO:0000313" key="9">
    <source>
        <dbReference type="Proteomes" id="UP000019276"/>
    </source>
</evidence>
<evidence type="ECO:0000256" key="3">
    <source>
        <dbReference type="ARBA" id="ARBA00022741"/>
    </source>
</evidence>
<dbReference type="GO" id="GO:0005524">
    <property type="term" value="F:ATP binding"/>
    <property type="evidence" value="ECO:0007669"/>
    <property type="project" value="UniProtKB-KW"/>
</dbReference>
<evidence type="ECO:0000256" key="2">
    <source>
        <dbReference type="ARBA" id="ARBA00022475"/>
    </source>
</evidence>
<dbReference type="InterPro" id="IPR003439">
    <property type="entry name" value="ABC_transporter-like_ATP-bd"/>
</dbReference>
<dbReference type="SUPFAM" id="SSF50331">
    <property type="entry name" value="MOP-like"/>
    <property type="match status" value="1"/>
</dbReference>
<dbReference type="GO" id="GO:0055052">
    <property type="term" value="C:ATP-binding cassette (ABC) transporter complex, substrate-binding subunit-containing"/>
    <property type="evidence" value="ECO:0007669"/>
    <property type="project" value="TreeGrafter"/>
</dbReference>
<dbReference type="InterPro" id="IPR003593">
    <property type="entry name" value="AAA+_ATPase"/>
</dbReference>
<dbReference type="EMBL" id="ARZY01000002">
    <property type="protein sequence ID" value="EWH11912.1"/>
    <property type="molecule type" value="Genomic_DNA"/>
</dbReference>
<dbReference type="InterPro" id="IPR015855">
    <property type="entry name" value="ABC_transpr_MalK-like"/>
</dbReference>
<keyword evidence="2" id="KW-1003">Cell membrane</keyword>
<keyword evidence="4 8" id="KW-0067">ATP-binding</keyword>
<dbReference type="CDD" id="cd03301">
    <property type="entry name" value="ABC_MalK_N"/>
    <property type="match status" value="1"/>
</dbReference>
<dbReference type="InterPro" id="IPR008995">
    <property type="entry name" value="Mo/tungstate-bd_C_term_dom"/>
</dbReference>
<dbReference type="InterPro" id="IPR017871">
    <property type="entry name" value="ABC_transporter-like_CS"/>
</dbReference>
<dbReference type="AlphaFoldDB" id="W7QSB9"/>
<keyword evidence="6" id="KW-0472">Membrane</keyword>
<keyword evidence="9" id="KW-1185">Reference proteome</keyword>
<evidence type="ECO:0000256" key="5">
    <source>
        <dbReference type="ARBA" id="ARBA00022967"/>
    </source>
</evidence>
<dbReference type="InterPro" id="IPR047641">
    <property type="entry name" value="ABC_transpr_MalK/UgpC-like"/>
</dbReference>
<dbReference type="SMART" id="SM00382">
    <property type="entry name" value="AAA"/>
    <property type="match status" value="1"/>
</dbReference>
<evidence type="ECO:0000256" key="1">
    <source>
        <dbReference type="ARBA" id="ARBA00022448"/>
    </source>
</evidence>
<evidence type="ECO:0000259" key="7">
    <source>
        <dbReference type="PROSITE" id="PS50893"/>
    </source>
</evidence>
<evidence type="ECO:0000256" key="4">
    <source>
        <dbReference type="ARBA" id="ARBA00022840"/>
    </source>
</evidence>
<gene>
    <name evidence="8" type="ORF">DS2_01973</name>
</gene>
<dbReference type="GO" id="GO:0008643">
    <property type="term" value="P:carbohydrate transport"/>
    <property type="evidence" value="ECO:0007669"/>
    <property type="project" value="InterPro"/>
</dbReference>
<keyword evidence="1" id="KW-0813">Transport</keyword>
<dbReference type="PATRIC" id="fig|1328313.3.peg.411"/>
<keyword evidence="3" id="KW-0547">Nucleotide-binding</keyword>
<dbReference type="Gene3D" id="2.40.50.140">
    <property type="entry name" value="Nucleic acid-binding proteins"/>
    <property type="match status" value="1"/>
</dbReference>
<dbReference type="eggNOG" id="COG3842">
    <property type="taxonomic scope" value="Bacteria"/>
</dbReference>
<dbReference type="GO" id="GO:0016887">
    <property type="term" value="F:ATP hydrolysis activity"/>
    <property type="evidence" value="ECO:0007669"/>
    <property type="project" value="InterPro"/>
</dbReference>
<name>W7QSB9_9ALTE</name>
<evidence type="ECO:0000313" key="8">
    <source>
        <dbReference type="EMBL" id="EWH11912.1"/>
    </source>
</evidence>
<comment type="caution">
    <text evidence="8">The sequence shown here is derived from an EMBL/GenBank/DDBJ whole genome shotgun (WGS) entry which is preliminary data.</text>
</comment>
<dbReference type="PANTHER" id="PTHR43875:SF15">
    <property type="entry name" value="TREHALOSE IMPORT ATP-BINDING PROTEIN SUGC"/>
    <property type="match status" value="1"/>
</dbReference>
<reference evidence="8 9" key="1">
    <citation type="journal article" date="2014" name="Genome Announc.">
        <title>Draft Genome Sequence of the Agar-Degrading Bacterium Catenovulum sp. Strain DS-2, Isolated from Intestines of Haliotis diversicolor.</title>
        <authorList>
            <person name="Shan D."/>
            <person name="Li X."/>
            <person name="Gu Z."/>
            <person name="Wei G."/>
            <person name="Gao Z."/>
            <person name="Shao Z."/>
        </authorList>
    </citation>
    <scope>NUCLEOTIDE SEQUENCE [LARGE SCALE GENOMIC DNA]</scope>
    <source>
        <strain evidence="8 9">DS-2</strain>
    </source>
</reference>
<dbReference type="PROSITE" id="PS50893">
    <property type="entry name" value="ABC_TRANSPORTER_2"/>
    <property type="match status" value="1"/>
</dbReference>
<dbReference type="PANTHER" id="PTHR43875">
    <property type="entry name" value="MALTODEXTRIN IMPORT ATP-BINDING PROTEIN MSMX"/>
    <property type="match status" value="1"/>
</dbReference>
<accession>W7QSB9</accession>
<feature type="domain" description="ABC transporter" evidence="7">
    <location>
        <begin position="4"/>
        <end position="242"/>
    </location>
</feature>
<protein>
    <submittedName>
        <fullName evidence="8">Putative sugar ABC transporter, ATP-binding protein</fullName>
    </submittedName>
</protein>
<dbReference type="Gene3D" id="3.40.50.300">
    <property type="entry name" value="P-loop containing nucleotide triphosphate hydrolases"/>
    <property type="match status" value="1"/>
</dbReference>
<dbReference type="InterPro" id="IPR012340">
    <property type="entry name" value="NA-bd_OB-fold"/>
</dbReference>
<dbReference type="Proteomes" id="UP000019276">
    <property type="component" value="Unassembled WGS sequence"/>
</dbReference>
<organism evidence="8 9">
    <name type="scientific">Catenovulum agarivorans DS-2</name>
    <dbReference type="NCBI Taxonomy" id="1328313"/>
    <lineage>
        <taxon>Bacteria</taxon>
        <taxon>Pseudomonadati</taxon>
        <taxon>Pseudomonadota</taxon>
        <taxon>Gammaproteobacteria</taxon>
        <taxon>Alteromonadales</taxon>
        <taxon>Alteromonadaceae</taxon>
        <taxon>Catenovulum</taxon>
    </lineage>
</organism>
<proteinExistence type="predicted"/>
<dbReference type="GO" id="GO:0140359">
    <property type="term" value="F:ABC-type transporter activity"/>
    <property type="evidence" value="ECO:0007669"/>
    <property type="project" value="InterPro"/>
</dbReference>
<dbReference type="RefSeq" id="WP_035012935.1">
    <property type="nucleotide sequence ID" value="NZ_ARZY01000002.1"/>
</dbReference>